<evidence type="ECO:0000313" key="3">
    <source>
        <dbReference type="Proteomes" id="UP000007484"/>
    </source>
</evidence>
<dbReference type="InterPro" id="IPR036052">
    <property type="entry name" value="TrpB-like_PALP_sf"/>
</dbReference>
<dbReference type="EMBL" id="CP002525">
    <property type="protein sequence ID" value="ADX98276.1"/>
    <property type="molecule type" value="Genomic_DNA"/>
</dbReference>
<proteinExistence type="predicted"/>
<dbReference type="KEGG" id="mss:MSU_0751"/>
<name>F0QS06_MYCSL</name>
<reference evidence="2 3" key="1">
    <citation type="journal article" date="2011" name="J. Bacteriol.">
        <title>Complete genome sequences of two hemotropic Mycoplasmas, Mycoplasma haemofelis strain Ohio2 and Mycoplasma suis strain Illinois.</title>
        <authorList>
            <person name="Messick J.B."/>
            <person name="Santos A.P."/>
            <person name="Guimaraes A.M."/>
        </authorList>
    </citation>
    <scope>NUCLEOTIDE SEQUENCE [LARGE SCALE GENOMIC DNA]</scope>
    <source>
        <strain evidence="2 3">Illinois</strain>
    </source>
</reference>
<evidence type="ECO:0000256" key="1">
    <source>
        <dbReference type="SAM" id="MobiDB-lite"/>
    </source>
</evidence>
<dbReference type="AlphaFoldDB" id="F0QS06"/>
<dbReference type="HOGENOM" id="CLU_2168203_0_0_14"/>
<dbReference type="Gene3D" id="3.40.50.1100">
    <property type="match status" value="1"/>
</dbReference>
<protein>
    <submittedName>
        <fullName evidence="2">Uncharacterized protein</fullName>
    </submittedName>
</protein>
<feature type="region of interest" description="Disordered" evidence="1">
    <location>
        <begin position="35"/>
        <end position="76"/>
    </location>
</feature>
<dbReference type="GO" id="GO:1901605">
    <property type="term" value="P:alpha-amino acid metabolic process"/>
    <property type="evidence" value="ECO:0007669"/>
    <property type="project" value="UniProtKB-ARBA"/>
</dbReference>
<organism evidence="2 3">
    <name type="scientific">Mycoplasma suis (strain Illinois)</name>
    <dbReference type="NCBI Taxonomy" id="768700"/>
    <lineage>
        <taxon>Bacteria</taxon>
        <taxon>Bacillati</taxon>
        <taxon>Mycoplasmatota</taxon>
        <taxon>Mollicutes</taxon>
        <taxon>Mycoplasmataceae</taxon>
        <taxon>Mycoplasma</taxon>
    </lineage>
</organism>
<dbReference type="STRING" id="768700.MSU_0751"/>
<evidence type="ECO:0000313" key="2">
    <source>
        <dbReference type="EMBL" id="ADX98276.1"/>
    </source>
</evidence>
<sequence>MKSLSFLSKVLSGLVIVGAGGGGAGFGIGSFFPKKEEPNNHVSGSSTKDTKLEKTLADSSEIEGLGNKKQDDDISSQDEIVEVSETEIMGFICRTTKSRGGETKQSCFPK</sequence>
<accession>F0QS06</accession>
<dbReference type="Proteomes" id="UP000007484">
    <property type="component" value="Chromosome"/>
</dbReference>
<dbReference type="RefSeq" id="WP_013610113.1">
    <property type="nucleotide sequence ID" value="NC_015155.1"/>
</dbReference>
<gene>
    <name evidence="2" type="ordered locus">MSU_0751</name>
</gene>
<keyword evidence="3" id="KW-1185">Reference proteome</keyword>